<dbReference type="InterPro" id="IPR036514">
    <property type="entry name" value="SGNH_hydro_sf"/>
</dbReference>
<evidence type="ECO:0000313" key="2">
    <source>
        <dbReference type="EMBL" id="MBM7507503.1"/>
    </source>
</evidence>
<protein>
    <submittedName>
        <fullName evidence="2">Acyl-CoA thioesterase-1</fullName>
        <ecNumber evidence="2">3.1.1.5</ecNumber>
        <ecNumber evidence="2">3.1.2.-</ecNumber>
    </submittedName>
</protein>
<dbReference type="SUPFAM" id="SSF52266">
    <property type="entry name" value="SGNH hydrolase"/>
    <property type="match status" value="1"/>
</dbReference>
<evidence type="ECO:0000313" key="3">
    <source>
        <dbReference type="Proteomes" id="UP000732378"/>
    </source>
</evidence>
<dbReference type="Proteomes" id="UP000732378">
    <property type="component" value="Unassembled WGS sequence"/>
</dbReference>
<keyword evidence="2" id="KW-0378">Hydrolase</keyword>
<name>A0ABS2M8H4_9ACTN</name>
<dbReference type="Pfam" id="PF13472">
    <property type="entry name" value="Lipase_GDSL_2"/>
    <property type="match status" value="1"/>
</dbReference>
<gene>
    <name evidence="2" type="ORF">JOE61_001317</name>
</gene>
<feature type="domain" description="SGNH hydrolase-type esterase" evidence="1">
    <location>
        <begin position="67"/>
        <end position="221"/>
    </location>
</feature>
<dbReference type="Gene3D" id="3.40.50.1110">
    <property type="entry name" value="SGNH hydrolase"/>
    <property type="match status" value="1"/>
</dbReference>
<dbReference type="CDD" id="cd00229">
    <property type="entry name" value="SGNH_hydrolase"/>
    <property type="match status" value="1"/>
</dbReference>
<comment type="caution">
    <text evidence="2">The sequence shown here is derived from an EMBL/GenBank/DDBJ whole genome shotgun (WGS) entry which is preliminary data.</text>
</comment>
<dbReference type="GO" id="GO:0004622">
    <property type="term" value="F:phosphatidylcholine lysophospholipase activity"/>
    <property type="evidence" value="ECO:0007669"/>
    <property type="project" value="UniProtKB-EC"/>
</dbReference>
<sequence length="236" mass="24139">MLGPLSVPRRRLLLLAPVALLVALAAVLVVLAPERATGSYAERCERFAVDAEARAAAVSGSGAPVLVVGDSWSAGLGLADPTASWPARLDGRVHVAGFSGSGFSARASGCGDVSFAARAPVALGALPAETLVVVEGGLNDWDRSADEITTGFEDLLSTVAGHRVVVVGPAGAPSRAAYVDRVDALLAELSARHDVAYLSALDVDLDYLDDRLHLTPAGHAAFGDWVAAGVRGATRP</sequence>
<dbReference type="EC" id="3.1.2.-" evidence="2"/>
<dbReference type="EC" id="3.1.1.5" evidence="2"/>
<dbReference type="EMBL" id="JAFBBZ010000001">
    <property type="protein sequence ID" value="MBM7507503.1"/>
    <property type="molecule type" value="Genomic_DNA"/>
</dbReference>
<proteinExistence type="predicted"/>
<keyword evidence="3" id="KW-1185">Reference proteome</keyword>
<accession>A0ABS2M8H4</accession>
<dbReference type="RefSeq" id="WP_193670123.1">
    <property type="nucleotide sequence ID" value="NZ_JACDTV010000012.1"/>
</dbReference>
<evidence type="ECO:0000259" key="1">
    <source>
        <dbReference type="Pfam" id="PF13472"/>
    </source>
</evidence>
<organism evidence="2 3">
    <name type="scientific">Nocardioides salarius</name>
    <dbReference type="NCBI Taxonomy" id="374513"/>
    <lineage>
        <taxon>Bacteria</taxon>
        <taxon>Bacillati</taxon>
        <taxon>Actinomycetota</taxon>
        <taxon>Actinomycetes</taxon>
        <taxon>Propionibacteriales</taxon>
        <taxon>Nocardioidaceae</taxon>
        <taxon>Nocardioides</taxon>
    </lineage>
</organism>
<reference evidence="2 3" key="1">
    <citation type="submission" date="2021-01" db="EMBL/GenBank/DDBJ databases">
        <title>Sequencing the genomes of 1000 actinobacteria strains.</title>
        <authorList>
            <person name="Klenk H.-P."/>
        </authorList>
    </citation>
    <scope>NUCLEOTIDE SEQUENCE [LARGE SCALE GENOMIC DNA]</scope>
    <source>
        <strain evidence="2 3">DSM 18239</strain>
    </source>
</reference>
<dbReference type="InterPro" id="IPR013830">
    <property type="entry name" value="SGNH_hydro"/>
</dbReference>